<protein>
    <submittedName>
        <fullName evidence="2">Uncharacterized protein</fullName>
    </submittedName>
</protein>
<sequence>MLNRIKYTSKILATNWVHFVGFYVTTYLSLIFFKLIGLEGSENEDWTVVLFLSLLTIPLLFFVYGLKIIGGFLAAIIILDIVGFNLKTDRIRLILFLEWLLIIPPFINWAFEYEYWLWITLSISFFITQLFREKKITKIINRNLATSAHANEK</sequence>
<feature type="transmembrane region" description="Helical" evidence="1">
    <location>
        <begin position="91"/>
        <end position="109"/>
    </location>
</feature>
<keyword evidence="1" id="KW-0812">Transmembrane</keyword>
<evidence type="ECO:0000256" key="1">
    <source>
        <dbReference type="SAM" id="Phobius"/>
    </source>
</evidence>
<dbReference type="OrthoDB" id="894149at2"/>
<dbReference type="Proteomes" id="UP000186026">
    <property type="component" value="Unassembled WGS sequence"/>
</dbReference>
<organism evidence="2 3">
    <name type="scientific">Belliella pelovolcani</name>
    <dbReference type="NCBI Taxonomy" id="529505"/>
    <lineage>
        <taxon>Bacteria</taxon>
        <taxon>Pseudomonadati</taxon>
        <taxon>Bacteroidota</taxon>
        <taxon>Cytophagia</taxon>
        <taxon>Cytophagales</taxon>
        <taxon>Cyclobacteriaceae</taxon>
        <taxon>Belliella</taxon>
    </lineage>
</organism>
<gene>
    <name evidence="2" type="ORF">SAMN05421761_102136</name>
</gene>
<name>A0A1N7KJV6_9BACT</name>
<dbReference type="STRING" id="529505.SAMN05421761_102136"/>
<feature type="transmembrane region" description="Helical" evidence="1">
    <location>
        <begin position="48"/>
        <end position="79"/>
    </location>
</feature>
<keyword evidence="1" id="KW-0472">Membrane</keyword>
<evidence type="ECO:0000313" key="2">
    <source>
        <dbReference type="EMBL" id="SIS61794.1"/>
    </source>
</evidence>
<dbReference type="RefSeq" id="WP_076498378.1">
    <property type="nucleotide sequence ID" value="NZ_FTOP01000002.1"/>
</dbReference>
<proteinExistence type="predicted"/>
<feature type="transmembrane region" description="Helical" evidence="1">
    <location>
        <begin position="12"/>
        <end position="36"/>
    </location>
</feature>
<keyword evidence="3" id="KW-1185">Reference proteome</keyword>
<accession>A0A1N7KJV6</accession>
<dbReference type="AlphaFoldDB" id="A0A1N7KJV6"/>
<keyword evidence="1" id="KW-1133">Transmembrane helix</keyword>
<dbReference type="EMBL" id="FTOP01000002">
    <property type="protein sequence ID" value="SIS61794.1"/>
    <property type="molecule type" value="Genomic_DNA"/>
</dbReference>
<evidence type="ECO:0000313" key="3">
    <source>
        <dbReference type="Proteomes" id="UP000186026"/>
    </source>
</evidence>
<feature type="transmembrane region" description="Helical" evidence="1">
    <location>
        <begin position="115"/>
        <end position="132"/>
    </location>
</feature>
<reference evidence="3" key="1">
    <citation type="submission" date="2017-01" db="EMBL/GenBank/DDBJ databases">
        <authorList>
            <person name="Varghese N."/>
            <person name="Submissions S."/>
        </authorList>
    </citation>
    <scope>NUCLEOTIDE SEQUENCE [LARGE SCALE GENOMIC DNA]</scope>
    <source>
        <strain evidence="3">DSM 46698</strain>
    </source>
</reference>